<dbReference type="InterPro" id="IPR000719">
    <property type="entry name" value="Prot_kinase_dom"/>
</dbReference>
<keyword evidence="6" id="KW-0808">Transferase</keyword>
<evidence type="ECO:0000256" key="2">
    <source>
        <dbReference type="ARBA" id="ARBA00008874"/>
    </source>
</evidence>
<feature type="compositionally biased region" description="Acidic residues" evidence="12">
    <location>
        <begin position="102"/>
        <end position="115"/>
    </location>
</feature>
<sequence>MKVLMLTLQNDPPNIDSGADDENQYKNYGKTLRKMINQCLKKDPQERPTAKELLKHDFFTKKAKDKAYILKTLVSDSGPAVNPQKVRRVPGSSGRLHKTEDGTWEWSDDDMDLESPEGRAAQSERTPRIEERQALAKDIKRQLSRDAAGISTEPEELLDDKSSLTITSNDNPDKLSPISKEQKVHNSTDEELHLVLRLRNEQKELHDIKFDFTIGKDTSESVSRELVEAGLVDGQDLVIMAANLAKVIEKREKQLIFRLNSGCAPNEAPCDKSLLGFAQLTLLD</sequence>
<feature type="region of interest" description="Disordered" evidence="12">
    <location>
        <begin position="77"/>
        <end position="186"/>
    </location>
</feature>
<organism evidence="14 15">
    <name type="scientific">Bugula neritina</name>
    <name type="common">Brown bryozoan</name>
    <name type="synonym">Sertularia neritina</name>
    <dbReference type="NCBI Taxonomy" id="10212"/>
    <lineage>
        <taxon>Eukaryota</taxon>
        <taxon>Metazoa</taxon>
        <taxon>Spiralia</taxon>
        <taxon>Lophotrochozoa</taxon>
        <taxon>Bryozoa</taxon>
        <taxon>Gymnolaemata</taxon>
        <taxon>Cheilostomatida</taxon>
        <taxon>Flustrina</taxon>
        <taxon>Buguloidea</taxon>
        <taxon>Bugulidae</taxon>
        <taxon>Bugula</taxon>
    </lineage>
</organism>
<dbReference type="PROSITE" id="PS50011">
    <property type="entry name" value="PROTEIN_KINASE_DOM"/>
    <property type="match status" value="1"/>
</dbReference>
<evidence type="ECO:0000256" key="4">
    <source>
        <dbReference type="ARBA" id="ARBA00022490"/>
    </source>
</evidence>
<feature type="domain" description="Protein kinase" evidence="13">
    <location>
        <begin position="1"/>
        <end position="59"/>
    </location>
</feature>
<dbReference type="SUPFAM" id="SSF56112">
    <property type="entry name" value="Protein kinase-like (PK-like)"/>
    <property type="match status" value="1"/>
</dbReference>
<evidence type="ECO:0000256" key="12">
    <source>
        <dbReference type="SAM" id="MobiDB-lite"/>
    </source>
</evidence>
<name>A0A7J7JT22_BUGNE</name>
<keyword evidence="15" id="KW-1185">Reference proteome</keyword>
<keyword evidence="9" id="KW-0067">ATP-binding</keyword>
<evidence type="ECO:0000313" key="15">
    <source>
        <dbReference type="Proteomes" id="UP000593567"/>
    </source>
</evidence>
<comment type="similarity">
    <text evidence="2">Belongs to the protein kinase superfamily. STE Ser/Thr protein kinase family. STE20 subfamily.</text>
</comment>
<keyword evidence="5" id="KW-0723">Serine/threonine-protein kinase</keyword>
<dbReference type="Gene3D" id="3.10.20.90">
    <property type="entry name" value="Phosphatidylinositol 3-kinase Catalytic Subunit, Chain A, domain 1"/>
    <property type="match status" value="1"/>
</dbReference>
<comment type="subcellular location">
    <subcellularLocation>
        <location evidence="1">Cytoplasm</location>
    </subcellularLocation>
</comment>
<evidence type="ECO:0000256" key="11">
    <source>
        <dbReference type="ARBA" id="ARBA00048679"/>
    </source>
</evidence>
<dbReference type="InterPro" id="IPR024678">
    <property type="entry name" value="Kinase_OSR1/WNK_CCT"/>
</dbReference>
<comment type="catalytic activity">
    <reaction evidence="10">
        <text>L-threonyl-[protein] + ATP = O-phospho-L-threonyl-[protein] + ADP + H(+)</text>
        <dbReference type="Rhea" id="RHEA:46608"/>
        <dbReference type="Rhea" id="RHEA-COMP:11060"/>
        <dbReference type="Rhea" id="RHEA-COMP:11605"/>
        <dbReference type="ChEBI" id="CHEBI:15378"/>
        <dbReference type="ChEBI" id="CHEBI:30013"/>
        <dbReference type="ChEBI" id="CHEBI:30616"/>
        <dbReference type="ChEBI" id="CHEBI:61977"/>
        <dbReference type="ChEBI" id="CHEBI:456216"/>
        <dbReference type="EC" id="2.7.11.1"/>
    </reaction>
</comment>
<dbReference type="Proteomes" id="UP000593567">
    <property type="component" value="Unassembled WGS sequence"/>
</dbReference>
<dbReference type="GO" id="GO:0005524">
    <property type="term" value="F:ATP binding"/>
    <property type="evidence" value="ECO:0007669"/>
    <property type="project" value="UniProtKB-KW"/>
</dbReference>
<proteinExistence type="inferred from homology"/>
<evidence type="ECO:0000256" key="7">
    <source>
        <dbReference type="ARBA" id="ARBA00022741"/>
    </source>
</evidence>
<evidence type="ECO:0000313" key="14">
    <source>
        <dbReference type="EMBL" id="KAF6028626.1"/>
    </source>
</evidence>
<dbReference type="EMBL" id="VXIV02001930">
    <property type="protein sequence ID" value="KAF6028626.1"/>
    <property type="molecule type" value="Genomic_DNA"/>
</dbReference>
<dbReference type="Pfam" id="PF12202">
    <property type="entry name" value="OSR1_C"/>
    <property type="match status" value="1"/>
</dbReference>
<protein>
    <recommendedName>
        <fullName evidence="3">non-specific serine/threonine protein kinase</fullName>
        <ecNumber evidence="3">2.7.11.1</ecNumber>
    </recommendedName>
</protein>
<gene>
    <name evidence="14" type="ORF">EB796_013062</name>
</gene>
<dbReference type="InterPro" id="IPR050629">
    <property type="entry name" value="STE20/SPS1-PAK"/>
</dbReference>
<keyword evidence="8" id="KW-0418">Kinase</keyword>
<evidence type="ECO:0000256" key="1">
    <source>
        <dbReference type="ARBA" id="ARBA00004496"/>
    </source>
</evidence>
<dbReference type="EC" id="2.7.11.1" evidence="3"/>
<evidence type="ECO:0000256" key="10">
    <source>
        <dbReference type="ARBA" id="ARBA00047899"/>
    </source>
</evidence>
<dbReference type="GO" id="GO:0005737">
    <property type="term" value="C:cytoplasm"/>
    <property type="evidence" value="ECO:0007669"/>
    <property type="project" value="UniProtKB-SubCell"/>
</dbReference>
<feature type="compositionally biased region" description="Basic and acidic residues" evidence="12">
    <location>
        <begin position="125"/>
        <end position="144"/>
    </location>
</feature>
<dbReference type="AlphaFoldDB" id="A0A7J7JT22"/>
<dbReference type="OrthoDB" id="8693905at2759"/>
<evidence type="ECO:0000256" key="6">
    <source>
        <dbReference type="ARBA" id="ARBA00022679"/>
    </source>
</evidence>
<dbReference type="GO" id="GO:0004674">
    <property type="term" value="F:protein serine/threonine kinase activity"/>
    <property type="evidence" value="ECO:0007669"/>
    <property type="project" value="UniProtKB-KW"/>
</dbReference>
<evidence type="ECO:0000256" key="3">
    <source>
        <dbReference type="ARBA" id="ARBA00012513"/>
    </source>
</evidence>
<comment type="caution">
    <text evidence="14">The sequence shown here is derived from an EMBL/GenBank/DDBJ whole genome shotgun (WGS) entry which is preliminary data.</text>
</comment>
<evidence type="ECO:0000259" key="13">
    <source>
        <dbReference type="PROSITE" id="PS50011"/>
    </source>
</evidence>
<keyword evidence="4" id="KW-0963">Cytoplasm</keyword>
<comment type="catalytic activity">
    <reaction evidence="11">
        <text>L-seryl-[protein] + ATP = O-phospho-L-seryl-[protein] + ADP + H(+)</text>
        <dbReference type="Rhea" id="RHEA:17989"/>
        <dbReference type="Rhea" id="RHEA-COMP:9863"/>
        <dbReference type="Rhea" id="RHEA-COMP:11604"/>
        <dbReference type="ChEBI" id="CHEBI:15378"/>
        <dbReference type="ChEBI" id="CHEBI:29999"/>
        <dbReference type="ChEBI" id="CHEBI:30616"/>
        <dbReference type="ChEBI" id="CHEBI:83421"/>
        <dbReference type="ChEBI" id="CHEBI:456216"/>
        <dbReference type="EC" id="2.7.11.1"/>
    </reaction>
</comment>
<reference evidence="14" key="1">
    <citation type="submission" date="2020-06" db="EMBL/GenBank/DDBJ databases">
        <title>Draft genome of Bugula neritina, a colonial animal packing powerful symbionts and potential medicines.</title>
        <authorList>
            <person name="Rayko M."/>
        </authorList>
    </citation>
    <scope>NUCLEOTIDE SEQUENCE [LARGE SCALE GENOMIC DNA]</scope>
    <source>
        <strain evidence="14">Kwan_BN1</strain>
    </source>
</reference>
<dbReference type="Gene3D" id="1.10.510.10">
    <property type="entry name" value="Transferase(Phosphotransferase) domain 1"/>
    <property type="match status" value="1"/>
</dbReference>
<dbReference type="PANTHER" id="PTHR48012:SF16">
    <property type="entry name" value="NON-SPECIFIC SERINE_THREONINE PROTEIN KINASE"/>
    <property type="match status" value="1"/>
</dbReference>
<dbReference type="PANTHER" id="PTHR48012">
    <property type="entry name" value="STERILE20-LIKE KINASE, ISOFORM B-RELATED"/>
    <property type="match status" value="1"/>
</dbReference>
<accession>A0A7J7JT22</accession>
<dbReference type="InterPro" id="IPR011009">
    <property type="entry name" value="Kinase-like_dom_sf"/>
</dbReference>
<evidence type="ECO:0000256" key="9">
    <source>
        <dbReference type="ARBA" id="ARBA00022840"/>
    </source>
</evidence>
<evidence type="ECO:0000256" key="8">
    <source>
        <dbReference type="ARBA" id="ARBA00022777"/>
    </source>
</evidence>
<keyword evidence="7" id="KW-0547">Nucleotide-binding</keyword>
<evidence type="ECO:0000256" key="5">
    <source>
        <dbReference type="ARBA" id="ARBA00022527"/>
    </source>
</evidence>